<accession>A0A0F9CF85</accession>
<protein>
    <submittedName>
        <fullName evidence="2">Uncharacterized protein</fullName>
    </submittedName>
</protein>
<gene>
    <name evidence="2" type="ORF">LCGC14_2408750</name>
</gene>
<evidence type="ECO:0000313" key="2">
    <source>
        <dbReference type="EMBL" id="KKL25097.1"/>
    </source>
</evidence>
<evidence type="ECO:0000256" key="1">
    <source>
        <dbReference type="SAM" id="MobiDB-lite"/>
    </source>
</evidence>
<sequence>MAGDPYCGKCHTWMYPMQGVAQETVWLCDCPVGKEEIGKDPNCHNANHEHYDPQSPIVLSQKAEREGVEEASSGFVARDGPTDRPGSEFADHPYHVAVFDNGTGEMIGWRPLREPKIDEKTRVELDAILEEANEKVED</sequence>
<reference evidence="2" key="1">
    <citation type="journal article" date="2015" name="Nature">
        <title>Complex archaea that bridge the gap between prokaryotes and eukaryotes.</title>
        <authorList>
            <person name="Spang A."/>
            <person name="Saw J.H."/>
            <person name="Jorgensen S.L."/>
            <person name="Zaremba-Niedzwiedzka K."/>
            <person name="Martijn J."/>
            <person name="Lind A.E."/>
            <person name="van Eijk R."/>
            <person name="Schleper C."/>
            <person name="Guy L."/>
            <person name="Ettema T.J."/>
        </authorList>
    </citation>
    <scope>NUCLEOTIDE SEQUENCE</scope>
</reference>
<feature type="region of interest" description="Disordered" evidence="1">
    <location>
        <begin position="61"/>
        <end position="91"/>
    </location>
</feature>
<dbReference type="AlphaFoldDB" id="A0A0F9CF85"/>
<dbReference type="EMBL" id="LAZR01036342">
    <property type="protein sequence ID" value="KKL25097.1"/>
    <property type="molecule type" value="Genomic_DNA"/>
</dbReference>
<feature type="compositionally biased region" description="Basic and acidic residues" evidence="1">
    <location>
        <begin position="80"/>
        <end position="91"/>
    </location>
</feature>
<organism evidence="2">
    <name type="scientific">marine sediment metagenome</name>
    <dbReference type="NCBI Taxonomy" id="412755"/>
    <lineage>
        <taxon>unclassified sequences</taxon>
        <taxon>metagenomes</taxon>
        <taxon>ecological metagenomes</taxon>
    </lineage>
</organism>
<comment type="caution">
    <text evidence="2">The sequence shown here is derived from an EMBL/GenBank/DDBJ whole genome shotgun (WGS) entry which is preliminary data.</text>
</comment>
<name>A0A0F9CF85_9ZZZZ</name>
<proteinExistence type="predicted"/>